<dbReference type="GO" id="GO:0008757">
    <property type="term" value="F:S-adenosylmethionine-dependent methyltransferase activity"/>
    <property type="evidence" value="ECO:0007669"/>
    <property type="project" value="InterPro"/>
</dbReference>
<dbReference type="AlphaFoldDB" id="A0A0F9D0V1"/>
<reference evidence="2" key="1">
    <citation type="journal article" date="2015" name="Nature">
        <title>Complex archaea that bridge the gap between prokaryotes and eukaryotes.</title>
        <authorList>
            <person name="Spang A."/>
            <person name="Saw J.H."/>
            <person name="Jorgensen S.L."/>
            <person name="Zaremba-Niedzwiedzka K."/>
            <person name="Martijn J."/>
            <person name="Lind A.E."/>
            <person name="van Eijk R."/>
            <person name="Schleper C."/>
            <person name="Guy L."/>
            <person name="Ettema T.J."/>
        </authorList>
    </citation>
    <scope>NUCLEOTIDE SEQUENCE</scope>
</reference>
<dbReference type="SUPFAM" id="SSF53335">
    <property type="entry name" value="S-adenosyl-L-methionine-dependent methyltransferases"/>
    <property type="match status" value="1"/>
</dbReference>
<dbReference type="Gene3D" id="3.40.50.150">
    <property type="entry name" value="Vaccinia Virus protein VP39"/>
    <property type="match status" value="1"/>
</dbReference>
<accession>A0A0F9D0V1</accession>
<evidence type="ECO:0000313" key="2">
    <source>
        <dbReference type="EMBL" id="KKL55323.1"/>
    </source>
</evidence>
<dbReference type="EMBL" id="LAZR01030877">
    <property type="protein sequence ID" value="KKL55323.1"/>
    <property type="molecule type" value="Genomic_DNA"/>
</dbReference>
<protein>
    <recommendedName>
        <fullName evidence="1">Methyltransferase type 11 domain-containing protein</fullName>
    </recommendedName>
</protein>
<sequence>MKLNVGCSWPGGRYKLNEWINLDLVGNERINVQGSAVALPFKTGSFDEIHCLHVLEHLTRDKYGTALREMHRVLKKGGFCYIEVPDFRKIVELLHGSFNNQAVEPIHIWTTSIYGKNERAGMAHYMGFYEGLLRKAMRHQGFIDVVRLTTPEEMSVVPTRYKTEPVLLVRGSK</sequence>
<name>A0A0F9D0V1_9ZZZZ</name>
<comment type="caution">
    <text evidence="2">The sequence shown here is derived from an EMBL/GenBank/DDBJ whole genome shotgun (WGS) entry which is preliminary data.</text>
</comment>
<dbReference type="InterPro" id="IPR029063">
    <property type="entry name" value="SAM-dependent_MTases_sf"/>
</dbReference>
<feature type="domain" description="Methyltransferase type 11" evidence="1">
    <location>
        <begin position="32"/>
        <end position="82"/>
    </location>
</feature>
<proteinExistence type="predicted"/>
<evidence type="ECO:0000259" key="1">
    <source>
        <dbReference type="Pfam" id="PF08241"/>
    </source>
</evidence>
<gene>
    <name evidence="2" type="ORF">LCGC14_2256540</name>
</gene>
<organism evidence="2">
    <name type="scientific">marine sediment metagenome</name>
    <dbReference type="NCBI Taxonomy" id="412755"/>
    <lineage>
        <taxon>unclassified sequences</taxon>
        <taxon>metagenomes</taxon>
        <taxon>ecological metagenomes</taxon>
    </lineage>
</organism>
<dbReference type="Pfam" id="PF08241">
    <property type="entry name" value="Methyltransf_11"/>
    <property type="match status" value="1"/>
</dbReference>
<dbReference type="InterPro" id="IPR013216">
    <property type="entry name" value="Methyltransf_11"/>
</dbReference>